<gene>
    <name evidence="6" type="ORF">LNL84_12720</name>
</gene>
<comment type="similarity">
    <text evidence="1">Belongs to the peptidase C26 family.</text>
</comment>
<evidence type="ECO:0000313" key="6">
    <source>
        <dbReference type="EMBL" id="MCJ2377691.1"/>
    </source>
</evidence>
<dbReference type="RefSeq" id="WP_244357921.1">
    <property type="nucleotide sequence ID" value="NZ_JAJNNZ010000009.1"/>
</dbReference>
<dbReference type="PROSITE" id="PS51273">
    <property type="entry name" value="GATASE_TYPE_1"/>
    <property type="match status" value="1"/>
</dbReference>
<dbReference type="GO" id="GO:0033969">
    <property type="term" value="F:gamma-glutamyl-gamma-aminobutyrate hydrolase activity"/>
    <property type="evidence" value="ECO:0007669"/>
    <property type="project" value="UniProtKB-EC"/>
</dbReference>
<comment type="pathway">
    <text evidence="4">Amine and polyamine degradation; putrescine degradation; 4-aminobutanoate from putrescine: step 4/4.</text>
</comment>
<keyword evidence="7" id="KW-1185">Reference proteome</keyword>
<evidence type="ECO:0000256" key="3">
    <source>
        <dbReference type="ARBA" id="ARBA00055068"/>
    </source>
</evidence>
<proteinExistence type="inferred from homology"/>
<dbReference type="InterPro" id="IPR029062">
    <property type="entry name" value="Class_I_gatase-like"/>
</dbReference>
<comment type="caution">
    <text evidence="6">The sequence shown here is derived from an EMBL/GenBank/DDBJ whole genome shotgun (WGS) entry which is preliminary data.</text>
</comment>
<comment type="catalytic activity">
    <reaction evidence="2">
        <text>4-(gamma-L-glutamylamino)butanoate + H2O = 4-aminobutanoate + L-glutamate</text>
        <dbReference type="Rhea" id="RHEA:19737"/>
        <dbReference type="ChEBI" id="CHEBI:15377"/>
        <dbReference type="ChEBI" id="CHEBI:29985"/>
        <dbReference type="ChEBI" id="CHEBI:58800"/>
        <dbReference type="ChEBI" id="CHEBI:59888"/>
        <dbReference type="EC" id="3.5.1.94"/>
    </reaction>
</comment>
<evidence type="ECO:0000256" key="5">
    <source>
        <dbReference type="ARBA" id="ARBA00066788"/>
    </source>
</evidence>
<accession>A0A9X1WCV4</accession>
<dbReference type="GO" id="GO:0005829">
    <property type="term" value="C:cytosol"/>
    <property type="evidence" value="ECO:0007669"/>
    <property type="project" value="TreeGrafter"/>
</dbReference>
<dbReference type="PANTHER" id="PTHR43235:SF1">
    <property type="entry name" value="GLUTAMINE AMIDOTRANSFERASE PB2B2.05-RELATED"/>
    <property type="match status" value="1"/>
</dbReference>
<protein>
    <recommendedName>
        <fullName evidence="5">gamma-glutamyl-gamma-aminobutyrate hydrolase</fullName>
        <ecNumber evidence="5">3.5.1.94</ecNumber>
    </recommendedName>
</protein>
<dbReference type="InterPro" id="IPR044668">
    <property type="entry name" value="PuuD-like"/>
</dbReference>
<dbReference type="GO" id="GO:0006598">
    <property type="term" value="P:polyamine catabolic process"/>
    <property type="evidence" value="ECO:0007669"/>
    <property type="project" value="TreeGrafter"/>
</dbReference>
<dbReference type="InterPro" id="IPR011697">
    <property type="entry name" value="Peptidase_C26"/>
</dbReference>
<evidence type="ECO:0000313" key="7">
    <source>
        <dbReference type="Proteomes" id="UP001139488"/>
    </source>
</evidence>
<sequence length="248" mass="27916">MSEIRKPIIGLVSCKKELAGYQIQSLNEFYIDAVKDFGGTPIVLPSAIEDNELHRVLSVCDGLLFPGSHSNVAPHRYDGDHEEPKKDEMRDELAIALIRKAVDMDIPCLGICRGFQEMNVALGGSLDPAVHESGYDDHRENPSKDFAEKYGPAHPVVVEKEGVFAKWLSQEQWQNQQSFEVNTLHNQGVKQLAPTLKVEARAPDGLIEAFSLPNHKYFVGVQWHPEWQAKHNHFSQVLFKEFIMSASQ</sequence>
<name>A0A9X1WCV4_9VIBR</name>
<organism evidence="6 7">
    <name type="scientific">Vibrio gelatinilyticus</name>
    <dbReference type="NCBI Taxonomy" id="2893468"/>
    <lineage>
        <taxon>Bacteria</taxon>
        <taxon>Pseudomonadati</taxon>
        <taxon>Pseudomonadota</taxon>
        <taxon>Gammaproteobacteria</taxon>
        <taxon>Vibrionales</taxon>
        <taxon>Vibrionaceae</taxon>
        <taxon>Vibrio</taxon>
    </lineage>
</organism>
<evidence type="ECO:0000256" key="4">
    <source>
        <dbReference type="ARBA" id="ARBA00060634"/>
    </source>
</evidence>
<dbReference type="SUPFAM" id="SSF52317">
    <property type="entry name" value="Class I glutamine amidotransferase-like"/>
    <property type="match status" value="1"/>
</dbReference>
<dbReference type="Gene3D" id="3.40.50.880">
    <property type="match status" value="1"/>
</dbReference>
<evidence type="ECO:0000256" key="2">
    <source>
        <dbReference type="ARBA" id="ARBA00052718"/>
    </source>
</evidence>
<comment type="function">
    <text evidence="3">Involved in the breakdown of putrescine via hydrolysis of the gamma-glutamyl linkage of gamma-glutamyl-gamma-aminobutyrate.</text>
</comment>
<evidence type="ECO:0000256" key="1">
    <source>
        <dbReference type="ARBA" id="ARBA00011083"/>
    </source>
</evidence>
<dbReference type="FunFam" id="3.40.50.880:FF:000030">
    <property type="entry name" value="Gamma-glutamyl-gamma-aminobutyrate hydrolase PuuD"/>
    <property type="match status" value="1"/>
</dbReference>
<dbReference type="Proteomes" id="UP001139488">
    <property type="component" value="Unassembled WGS sequence"/>
</dbReference>
<dbReference type="EC" id="3.5.1.94" evidence="5"/>
<reference evidence="6" key="1">
    <citation type="submission" date="2021-11" db="EMBL/GenBank/DDBJ databases">
        <title>Vibrio ZSDE26 sp. nov. and Vibrio ZSDZ34 sp. nov., isolated from coastal seawater in Qingdao.</title>
        <authorList>
            <person name="Zhang P."/>
        </authorList>
    </citation>
    <scope>NUCLEOTIDE SEQUENCE</scope>
    <source>
        <strain evidence="6">ZSDZ34</strain>
    </source>
</reference>
<keyword evidence="6" id="KW-0378">Hydrolase</keyword>
<dbReference type="CDD" id="cd01745">
    <property type="entry name" value="GATase1_2"/>
    <property type="match status" value="1"/>
</dbReference>
<dbReference type="Pfam" id="PF07722">
    <property type="entry name" value="Peptidase_C26"/>
    <property type="match status" value="1"/>
</dbReference>
<dbReference type="PANTHER" id="PTHR43235">
    <property type="entry name" value="GLUTAMINE AMIDOTRANSFERASE PB2B2.05-RELATED"/>
    <property type="match status" value="1"/>
</dbReference>
<dbReference type="AlphaFoldDB" id="A0A9X1WCV4"/>
<dbReference type="EMBL" id="JAJNNZ010000009">
    <property type="protein sequence ID" value="MCJ2377691.1"/>
    <property type="molecule type" value="Genomic_DNA"/>
</dbReference>